<reference evidence="6 7" key="1">
    <citation type="submission" date="2016-09" db="EMBL/GenBank/DDBJ databases">
        <title>The complete genome sequences of Rhizobium gallicum, symbiovars gallicum and phaseoli, symbionts associated to common bean (Phaseolus vulgaris).</title>
        <authorList>
            <person name="Bustos P."/>
            <person name="Santamaria R.I."/>
            <person name="Perez-Carrascal O.M."/>
            <person name="Juarez S."/>
            <person name="Lozano L."/>
            <person name="Martinez-Flores I."/>
            <person name="Martinez-Romero E."/>
            <person name="Cevallos M."/>
            <person name="Romero D."/>
            <person name="Davila G."/>
            <person name="Gonzalez V."/>
        </authorList>
    </citation>
    <scope>NUCLEOTIDE SEQUENCE [LARGE SCALE GENOMIC DNA]</scope>
    <source>
        <strain evidence="6 7">8C-3</strain>
        <plasmid evidence="7">Plasmid prsp8c3a</plasmid>
    </source>
</reference>
<dbReference type="AlphaFoldDB" id="A0A1L5P9T9"/>
<dbReference type="InterPro" id="IPR006311">
    <property type="entry name" value="TAT_signal"/>
</dbReference>
<dbReference type="GO" id="GO:0016702">
    <property type="term" value="F:oxidoreductase activity, acting on single donors with incorporation of molecular oxygen, incorporation of two atoms of oxygen"/>
    <property type="evidence" value="ECO:0007669"/>
    <property type="project" value="InterPro"/>
</dbReference>
<feature type="domain" description="Intradiol ring-cleavage dioxygenases" evidence="5">
    <location>
        <begin position="52"/>
        <end position="166"/>
    </location>
</feature>
<organism evidence="6 7">
    <name type="scientific">Rhizobium etli 8C-3</name>
    <dbReference type="NCBI Taxonomy" id="538025"/>
    <lineage>
        <taxon>Bacteria</taxon>
        <taxon>Pseudomonadati</taxon>
        <taxon>Pseudomonadota</taxon>
        <taxon>Alphaproteobacteria</taxon>
        <taxon>Hyphomicrobiales</taxon>
        <taxon>Rhizobiaceae</taxon>
        <taxon>Rhizobium/Agrobacterium group</taxon>
        <taxon>Rhizobium</taxon>
    </lineage>
</organism>
<dbReference type="PANTHER" id="PTHR33711:SF11">
    <property type="entry name" value="DIOXYGENASE"/>
    <property type="match status" value="1"/>
</dbReference>
<evidence type="ECO:0000256" key="1">
    <source>
        <dbReference type="ARBA" id="ARBA00007825"/>
    </source>
</evidence>
<evidence type="ECO:0000256" key="3">
    <source>
        <dbReference type="ARBA" id="ARBA00023002"/>
    </source>
</evidence>
<dbReference type="InterPro" id="IPR050770">
    <property type="entry name" value="Intradiol_RC_Dioxygenase"/>
</dbReference>
<keyword evidence="3" id="KW-0560">Oxidoreductase</keyword>
<dbReference type="EMBL" id="CP017242">
    <property type="protein sequence ID" value="APO76938.1"/>
    <property type="molecule type" value="Genomic_DNA"/>
</dbReference>
<dbReference type="Proteomes" id="UP000185109">
    <property type="component" value="Plasmid pRsp8C3a"/>
</dbReference>
<accession>A0A1L5P9T9</accession>
<dbReference type="CDD" id="cd00421">
    <property type="entry name" value="intradiol_dioxygenase"/>
    <property type="match status" value="1"/>
</dbReference>
<dbReference type="SUPFAM" id="SSF49482">
    <property type="entry name" value="Aromatic compound dioxygenase"/>
    <property type="match status" value="1"/>
</dbReference>
<gene>
    <name evidence="6" type="ORF">AM571_PA00046</name>
</gene>
<geneLocation type="plasmid" evidence="7">
    <name>prsp8c3a</name>
</geneLocation>
<dbReference type="InterPro" id="IPR000627">
    <property type="entry name" value="Intradiol_dOase_C"/>
</dbReference>
<proteinExistence type="inferred from homology"/>
<evidence type="ECO:0000313" key="6">
    <source>
        <dbReference type="EMBL" id="APO76938.1"/>
    </source>
</evidence>
<evidence type="ECO:0000259" key="5">
    <source>
        <dbReference type="Pfam" id="PF00775"/>
    </source>
</evidence>
<dbReference type="Pfam" id="PF00775">
    <property type="entry name" value="Dioxygenase_C"/>
    <property type="match status" value="1"/>
</dbReference>
<feature type="signal peptide" evidence="4">
    <location>
        <begin position="1"/>
        <end position="21"/>
    </location>
</feature>
<keyword evidence="4" id="KW-0732">Signal</keyword>
<evidence type="ECO:0000256" key="2">
    <source>
        <dbReference type="ARBA" id="ARBA00022964"/>
    </source>
</evidence>
<comment type="similarity">
    <text evidence="1">Belongs to the intradiol ring-cleavage dioxygenase family.</text>
</comment>
<dbReference type="GO" id="GO:0008199">
    <property type="term" value="F:ferric iron binding"/>
    <property type="evidence" value="ECO:0007669"/>
    <property type="project" value="InterPro"/>
</dbReference>
<sequence length="194" mass="21631">MTSSRRALLSGFLAMPLVPLAGATAFGQGAPLLPLTRACADGDEPTPAREAGPFFKPNSPLKQDLYLEAPRGERITVAGYVLDDRCRPIPRSLVEIWQADENGEYDRQGFRLRGHQFADEQGRWWFNSVVPALYPGRTRHFHLRVQRPGGDVLTTQLFFPGEPGNARDRIFDETLLMTISPAGDGQFARFDFVV</sequence>
<keyword evidence="2 6" id="KW-0223">Dioxygenase</keyword>
<feature type="chain" id="PRO_5009862663" evidence="4">
    <location>
        <begin position="22"/>
        <end position="194"/>
    </location>
</feature>
<protein>
    <submittedName>
        <fullName evidence="6">Intradiol ring-cleavage dioxygenase protein</fullName>
    </submittedName>
</protein>
<dbReference type="PANTHER" id="PTHR33711">
    <property type="entry name" value="DIOXYGENASE, PUTATIVE (AFU_ORTHOLOGUE AFUA_2G02910)-RELATED"/>
    <property type="match status" value="1"/>
</dbReference>
<evidence type="ECO:0000256" key="4">
    <source>
        <dbReference type="SAM" id="SignalP"/>
    </source>
</evidence>
<dbReference type="Gene3D" id="2.60.130.10">
    <property type="entry name" value="Aromatic compound dioxygenase"/>
    <property type="match status" value="1"/>
</dbReference>
<keyword evidence="6" id="KW-0614">Plasmid</keyword>
<dbReference type="RefSeq" id="WP_074063432.1">
    <property type="nucleotide sequence ID" value="NZ_CP017242.1"/>
</dbReference>
<name>A0A1L5P9T9_RHIET</name>
<dbReference type="InterPro" id="IPR015889">
    <property type="entry name" value="Intradiol_dOase_core"/>
</dbReference>
<evidence type="ECO:0000313" key="7">
    <source>
        <dbReference type="Proteomes" id="UP000185109"/>
    </source>
</evidence>
<dbReference type="PROSITE" id="PS51318">
    <property type="entry name" value="TAT"/>
    <property type="match status" value="1"/>
</dbReference>